<evidence type="ECO:0000256" key="2">
    <source>
        <dbReference type="ARBA" id="ARBA00004574"/>
    </source>
</evidence>
<sequence length="186" mass="20760">GKRKEEEMNDGNSKSSTAFPCHAHLLAMNFLSLKASSSTSSCRKWLLQQNSGAAMVVYKVETMGVVVGVERKEKYLRFLLDDGSGSCIPCILWLNLLTLAPRQYFSHPVSIISSQVRAELSFEEASNVTLGALVCVQGRVSYFNQNLQITVSSLQVESDPNAELFHWLDCMRLALHHYNLLPSPHQ</sequence>
<dbReference type="PANTHER" id="PTHR13989">
    <property type="entry name" value="REPLICATION PROTEIN A-RELATED"/>
    <property type="match status" value="1"/>
</dbReference>
<gene>
    <name evidence="9" type="ORF">GOP47_0010001</name>
</gene>
<reference evidence="9" key="1">
    <citation type="submission" date="2021-01" db="EMBL/GenBank/DDBJ databases">
        <title>Adiantum capillus-veneris genome.</title>
        <authorList>
            <person name="Fang Y."/>
            <person name="Liao Q."/>
        </authorList>
    </citation>
    <scope>NUCLEOTIDE SEQUENCE</scope>
    <source>
        <strain evidence="9">H3</strain>
        <tissue evidence="9">Leaf</tissue>
    </source>
</reference>
<proteinExistence type="predicted"/>
<dbReference type="GO" id="GO:0000781">
    <property type="term" value="C:chromosome, telomeric region"/>
    <property type="evidence" value="ECO:0007669"/>
    <property type="project" value="UniProtKB-SubCell"/>
</dbReference>
<dbReference type="GO" id="GO:0003677">
    <property type="term" value="F:DNA binding"/>
    <property type="evidence" value="ECO:0007669"/>
    <property type="project" value="UniProtKB-KW"/>
</dbReference>
<dbReference type="Proteomes" id="UP000886520">
    <property type="component" value="Chromosome 9"/>
</dbReference>
<dbReference type="OrthoDB" id="77828at2759"/>
<dbReference type="InterPro" id="IPR012340">
    <property type="entry name" value="NA-bd_OB-fold"/>
</dbReference>
<dbReference type="GO" id="GO:0005634">
    <property type="term" value="C:nucleus"/>
    <property type="evidence" value="ECO:0007669"/>
    <property type="project" value="UniProtKB-SubCell"/>
</dbReference>
<comment type="subcellular location">
    <subcellularLocation>
        <location evidence="2">Chromosome</location>
        <location evidence="2">Telomere</location>
    </subcellularLocation>
    <subcellularLocation>
        <location evidence="1">Nucleus</location>
    </subcellularLocation>
</comment>
<comment type="caution">
    <text evidence="9">The sequence shown here is derived from an EMBL/GenBank/DDBJ whole genome shotgun (WGS) entry which is preliminary data.</text>
</comment>
<dbReference type="EMBL" id="JABFUD020000009">
    <property type="protein sequence ID" value="KAI5075925.1"/>
    <property type="molecule type" value="Genomic_DNA"/>
</dbReference>
<feature type="non-terminal residue" evidence="9">
    <location>
        <position position="1"/>
    </location>
</feature>
<evidence type="ECO:0000256" key="1">
    <source>
        <dbReference type="ARBA" id="ARBA00004123"/>
    </source>
</evidence>
<dbReference type="InterPro" id="IPR040260">
    <property type="entry name" value="RFA2-like"/>
</dbReference>
<protein>
    <recommendedName>
        <fullName evidence="3">CST complex subunit STN1</fullName>
    </recommendedName>
    <alternativeName>
        <fullName evidence="8">Suppressor of cdc thirteen homolog</fullName>
    </alternativeName>
</protein>
<keyword evidence="10" id="KW-1185">Reference proteome</keyword>
<organism evidence="9 10">
    <name type="scientific">Adiantum capillus-veneris</name>
    <name type="common">Maidenhair fern</name>
    <dbReference type="NCBI Taxonomy" id="13818"/>
    <lineage>
        <taxon>Eukaryota</taxon>
        <taxon>Viridiplantae</taxon>
        <taxon>Streptophyta</taxon>
        <taxon>Embryophyta</taxon>
        <taxon>Tracheophyta</taxon>
        <taxon>Polypodiopsida</taxon>
        <taxon>Polypodiidae</taxon>
        <taxon>Polypodiales</taxon>
        <taxon>Pteridineae</taxon>
        <taxon>Pteridaceae</taxon>
        <taxon>Vittarioideae</taxon>
        <taxon>Adiantum</taxon>
    </lineage>
</organism>
<dbReference type="SUPFAM" id="SSF50249">
    <property type="entry name" value="Nucleic acid-binding proteins"/>
    <property type="match status" value="1"/>
</dbReference>
<evidence type="ECO:0000313" key="10">
    <source>
        <dbReference type="Proteomes" id="UP000886520"/>
    </source>
</evidence>
<evidence type="ECO:0000256" key="4">
    <source>
        <dbReference type="ARBA" id="ARBA00022454"/>
    </source>
</evidence>
<keyword evidence="6" id="KW-0238">DNA-binding</keyword>
<keyword evidence="4" id="KW-0158">Chromosome</keyword>
<evidence type="ECO:0000256" key="7">
    <source>
        <dbReference type="ARBA" id="ARBA00023242"/>
    </source>
</evidence>
<name>A0A9D4ZK83_ADICA</name>
<evidence type="ECO:0000256" key="8">
    <source>
        <dbReference type="ARBA" id="ARBA00030039"/>
    </source>
</evidence>
<dbReference type="Gene3D" id="2.40.50.140">
    <property type="entry name" value="Nucleic acid-binding proteins"/>
    <property type="match status" value="1"/>
</dbReference>
<evidence type="ECO:0000256" key="3">
    <source>
        <dbReference type="ARBA" id="ARBA00017411"/>
    </source>
</evidence>
<evidence type="ECO:0000313" key="9">
    <source>
        <dbReference type="EMBL" id="KAI5075925.1"/>
    </source>
</evidence>
<accession>A0A9D4ZK83</accession>
<dbReference type="AlphaFoldDB" id="A0A9D4ZK83"/>
<evidence type="ECO:0000256" key="5">
    <source>
        <dbReference type="ARBA" id="ARBA00022895"/>
    </source>
</evidence>
<keyword evidence="7" id="KW-0539">Nucleus</keyword>
<dbReference type="PANTHER" id="PTHR13989:SF33">
    <property type="entry name" value="CST COMPLEX SUBUNIT STN1"/>
    <property type="match status" value="1"/>
</dbReference>
<evidence type="ECO:0000256" key="6">
    <source>
        <dbReference type="ARBA" id="ARBA00023125"/>
    </source>
</evidence>
<keyword evidence="5" id="KW-0779">Telomere</keyword>